<dbReference type="Pfam" id="PF23627">
    <property type="entry name" value="LisH_WDR26"/>
    <property type="match status" value="1"/>
</dbReference>
<dbReference type="EMBL" id="WNWR01000069">
    <property type="protein sequence ID" value="KAE9992139.1"/>
    <property type="molecule type" value="Genomic_DNA"/>
</dbReference>
<dbReference type="Gene3D" id="2.130.10.10">
    <property type="entry name" value="YVTN repeat-like/Quinoprotein amine dehydrogenase"/>
    <property type="match status" value="1"/>
</dbReference>
<evidence type="ECO:0000256" key="4">
    <source>
        <dbReference type="ARBA" id="ARBA00006739"/>
    </source>
</evidence>
<name>A0A8H3ZAU9_VENIN</name>
<feature type="domain" description="CTLH" evidence="19">
    <location>
        <begin position="1053"/>
        <end position="1077"/>
    </location>
</feature>
<dbReference type="CDD" id="cd00200">
    <property type="entry name" value="WD40"/>
    <property type="match status" value="1"/>
</dbReference>
<comment type="similarity">
    <text evidence="4">Belongs to the glycosyltransferase 2 family.</text>
</comment>
<dbReference type="GO" id="GO:0006665">
    <property type="term" value="P:sphingolipid metabolic process"/>
    <property type="evidence" value="ECO:0007669"/>
    <property type="project" value="UniProtKB-UniPathway"/>
</dbReference>
<dbReference type="SUPFAM" id="SSF50978">
    <property type="entry name" value="WD40 repeat-like"/>
    <property type="match status" value="1"/>
</dbReference>
<feature type="compositionally biased region" description="Low complexity" evidence="18">
    <location>
        <begin position="12"/>
        <end position="31"/>
    </location>
</feature>
<evidence type="ECO:0000256" key="8">
    <source>
        <dbReference type="ARBA" id="ARBA00022676"/>
    </source>
</evidence>
<keyword evidence="9" id="KW-0808">Transferase</keyword>
<comment type="pathway">
    <text evidence="3">Sphingolipid metabolism.</text>
</comment>
<evidence type="ECO:0000256" key="10">
    <source>
        <dbReference type="ARBA" id="ARBA00022692"/>
    </source>
</evidence>
<evidence type="ECO:0000259" key="19">
    <source>
        <dbReference type="PROSITE" id="PS50897"/>
    </source>
</evidence>
<keyword evidence="10" id="KW-0812">Transmembrane</keyword>
<dbReference type="PROSITE" id="PS50897">
    <property type="entry name" value="CTLH"/>
    <property type="match status" value="1"/>
</dbReference>
<feature type="repeat" description="WD" evidence="17">
    <location>
        <begin position="1458"/>
        <end position="1485"/>
    </location>
</feature>
<dbReference type="PROSITE" id="PS50082">
    <property type="entry name" value="WD_REPEATS_2"/>
    <property type="match status" value="3"/>
</dbReference>
<dbReference type="GO" id="GO:0016020">
    <property type="term" value="C:membrane"/>
    <property type="evidence" value="ECO:0007669"/>
    <property type="project" value="UniProtKB-SubCell"/>
</dbReference>
<accession>A0A8H3ZAU9</accession>
<keyword evidence="12" id="KW-1133">Transmembrane helix</keyword>
<dbReference type="SUPFAM" id="SSF53448">
    <property type="entry name" value="Nucleotide-diphospho-sugar transferases"/>
    <property type="match status" value="1"/>
</dbReference>
<evidence type="ECO:0000256" key="11">
    <source>
        <dbReference type="ARBA" id="ARBA00022737"/>
    </source>
</evidence>
<evidence type="ECO:0000256" key="5">
    <source>
        <dbReference type="ARBA" id="ARBA00012699"/>
    </source>
</evidence>
<evidence type="ECO:0000256" key="13">
    <source>
        <dbReference type="ARBA" id="ARBA00023136"/>
    </source>
</evidence>
<feature type="compositionally biased region" description="Basic and acidic residues" evidence="18">
    <location>
        <begin position="884"/>
        <end position="896"/>
    </location>
</feature>
<dbReference type="UniPathway" id="UPA00222"/>
<dbReference type="PANTHER" id="PTHR22838:SF0">
    <property type="entry name" value="WD REPEAT-CONTAINING PROTEIN 26"/>
    <property type="match status" value="1"/>
</dbReference>
<dbReference type="InterPro" id="IPR001680">
    <property type="entry name" value="WD40_rpt"/>
</dbReference>
<evidence type="ECO:0000313" key="21">
    <source>
        <dbReference type="Proteomes" id="UP000490939"/>
    </source>
</evidence>
<evidence type="ECO:0000256" key="9">
    <source>
        <dbReference type="ARBA" id="ARBA00022679"/>
    </source>
</evidence>
<evidence type="ECO:0000256" key="2">
    <source>
        <dbReference type="ARBA" id="ARBA00004760"/>
    </source>
</evidence>
<feature type="compositionally biased region" description="Low complexity" evidence="18">
    <location>
        <begin position="900"/>
        <end position="916"/>
    </location>
</feature>
<dbReference type="InterPro" id="IPR051350">
    <property type="entry name" value="WD_repeat-ST_regulator"/>
</dbReference>
<dbReference type="InterPro" id="IPR006595">
    <property type="entry name" value="CTLH_C"/>
</dbReference>
<evidence type="ECO:0000256" key="15">
    <source>
        <dbReference type="ARBA" id="ARBA00031543"/>
    </source>
</evidence>
<feature type="region of interest" description="Disordered" evidence="18">
    <location>
        <begin position="1"/>
        <end position="39"/>
    </location>
</feature>
<dbReference type="Proteomes" id="UP000490939">
    <property type="component" value="Unassembled WGS sequence"/>
</dbReference>
<feature type="compositionally biased region" description="Low complexity" evidence="18">
    <location>
        <begin position="856"/>
        <end position="865"/>
    </location>
</feature>
<dbReference type="EC" id="2.4.1.80" evidence="5"/>
<evidence type="ECO:0000256" key="14">
    <source>
        <dbReference type="ARBA" id="ARBA00031017"/>
    </source>
</evidence>
<dbReference type="InterPro" id="IPR029044">
    <property type="entry name" value="Nucleotide-diphossugar_trans"/>
</dbReference>
<keyword evidence="11" id="KW-0677">Repeat</keyword>
<feature type="repeat" description="WD" evidence="17">
    <location>
        <begin position="1191"/>
        <end position="1224"/>
    </location>
</feature>
<gene>
    <name evidence="20" type="ORF">EG327_009973</name>
</gene>
<dbReference type="SMART" id="SM00320">
    <property type="entry name" value="WD40"/>
    <property type="match status" value="6"/>
</dbReference>
<keyword evidence="7 17" id="KW-0853">WD repeat</keyword>
<reference evidence="20 21" key="1">
    <citation type="submission" date="2019-07" db="EMBL/GenBank/DDBJ databases">
        <title>Venturia inaequalis Genome Resource.</title>
        <authorList>
            <person name="Lichtner F.J."/>
        </authorList>
    </citation>
    <scope>NUCLEOTIDE SEQUENCE [LARGE SCALE GENOMIC DNA]</scope>
    <source>
        <strain evidence="20 21">DMI_063113</strain>
    </source>
</reference>
<dbReference type="InterPro" id="IPR036322">
    <property type="entry name" value="WD40_repeat_dom_sf"/>
</dbReference>
<dbReference type="InterPro" id="IPR015943">
    <property type="entry name" value="WD40/YVTN_repeat-like_dom_sf"/>
</dbReference>
<feature type="compositionally biased region" description="Polar residues" evidence="18">
    <location>
        <begin position="930"/>
        <end position="943"/>
    </location>
</feature>
<evidence type="ECO:0000256" key="3">
    <source>
        <dbReference type="ARBA" id="ARBA00004991"/>
    </source>
</evidence>
<dbReference type="PANTHER" id="PTHR22838">
    <property type="entry name" value="WD REPEAT PROTEIN 26-RELATED"/>
    <property type="match status" value="1"/>
</dbReference>
<dbReference type="GO" id="GO:0008120">
    <property type="term" value="F:ceramide glucosyltransferase activity"/>
    <property type="evidence" value="ECO:0007669"/>
    <property type="project" value="UniProtKB-EC"/>
</dbReference>
<organism evidence="20 21">
    <name type="scientific">Venturia inaequalis</name>
    <name type="common">Apple scab fungus</name>
    <dbReference type="NCBI Taxonomy" id="5025"/>
    <lineage>
        <taxon>Eukaryota</taxon>
        <taxon>Fungi</taxon>
        <taxon>Dikarya</taxon>
        <taxon>Ascomycota</taxon>
        <taxon>Pezizomycotina</taxon>
        <taxon>Dothideomycetes</taxon>
        <taxon>Pleosporomycetidae</taxon>
        <taxon>Venturiales</taxon>
        <taxon>Venturiaceae</taxon>
        <taxon>Venturia</taxon>
    </lineage>
</organism>
<dbReference type="Pfam" id="PF13506">
    <property type="entry name" value="Glyco_transf_21"/>
    <property type="match status" value="1"/>
</dbReference>
<evidence type="ECO:0000256" key="16">
    <source>
        <dbReference type="ARBA" id="ARBA00032575"/>
    </source>
</evidence>
<sequence length="1485" mass="164905">MALKRKRSVDVSPSTSTSSSFSSPSRTSTSPCPDPHIYYNEMEVEPPIANPTFSSWDFANREPLSARLNSRTRKRARDNRPDEEKIYENTFQKLFSAQRQPHIDFTPSYTAYQPPTLPAAPVQRSTLHSFWKLPTAPPPQLIFSATHPPGFENSDLRCDDCDRELYRSERYLGADIAVIHEFAENASFHRPPIPTAQTPLDSGGGTVEVNWYVNTGIRESVQSVSERPGPVYLEVQLEEFLVTDATSFPNPWAELGAAVCIVWGSAVILVSSLGYLQLWRHYSKRSAHSPHETKEEAPHVTIIRPVKGLDPGLYDCLVSTFRQTYPNDRLTVHFCIDSRNDLALPVLERLVEDFPKADARIFIEEADPVLQANNGTALGPNPKIRSMSRAYREAQGDIIWIVDCNVWVAKGVCGRMVDTLLGKGKGTRPQKLVHQIPLVVDTDILSAPETHHLLNANLSDVQVASTSTRATETRNLHNSSTYATKGGRLEEMFMSTAHAKFYTAINTVLIAPCLVGKSNMFRRSHLNALTGDKGIDYFSHNICEDHLIGDLLWKQPVPASLMKGKTKNWGHHALVFGDLAVQPMAHMGVGEYVARRVRWLRVRKYTVPAATAVEPTTESFFCSLMLSYGFTSHSFMRSTFGIPQTWTAFAITWLLSVSTWALIDWTLYQRLHSAVSIEVDENTPNFARAAGKGADKRPLSEWIAAWVGREALAFPVWFWAIFGGATVTWRGKTFWVDIVLHRSAKEGGRATSATTNHLLAALGQVDEAYTSDPPHLPDPTRPLVLPYLVPSSTLNSDSFNAFRITTFHLTSTSKDAKTQSYTEPQYFPYHYGSTDSAAPELSITTTSAKRRRSDSESSSEAADISHTTARGAASAKPKSKRRRGDPTMRSDGETPKDSVSPRLSNGSSNGLSPSRSKVTNGHANGKTERNGSGSRNGAVTSRPLSPKWFGHDREEVARVLIQSLTDLGYHTSATALSRESGFELEGPTVAAFRSSVLDGDWQNAEALLFGGSLSDSGGGVEINNGGGKAVAQPDWDYRNTQTFSGLKLADGANKNEMLFGLRQQKYLELLEKGDLGSALMVLRQELTPLHQDTSRLHHLSSLMMCSSEGLKAQAGWDGASGTSRNHLLTELSKSISPSVMIPEHRLAVLIDKVKDNWTHNCLYHNTTDSPSLYVDHQCDRASFPTKMRHELTDHGDEVWHLAFSNDGTKLATASKDKQVFIYDVANNFSPLAQLEEHEAGVSYLAWSPDDTKIITCTRGPDNMARVWDVQDGTVLQHIHEFTQPVSSAAWAPNGETFVLSSHDSNRGLSVWDTEDNQLFKWEDNKQAMRPYDISLSPDGRWLVVLLTSTIIVYDYVTREKLNEWNFDDVQMTSVSISADSRKMLVSMNKNILHLMAIDTGELLQRFDGAKQMTNMIRSAFGGANQNFVISGDEDSRIRIWRKTGPLVETLEAHRGGCVNAVAWHPKDPNIFASAGDDHKVRIWSI</sequence>
<keyword evidence="21" id="KW-1185">Reference proteome</keyword>
<evidence type="ECO:0000256" key="18">
    <source>
        <dbReference type="SAM" id="MobiDB-lite"/>
    </source>
</evidence>
<dbReference type="Gene3D" id="3.90.550.10">
    <property type="entry name" value="Spore Coat Polysaccharide Biosynthesis Protein SpsA, Chain A"/>
    <property type="match status" value="1"/>
</dbReference>
<dbReference type="GO" id="GO:0034657">
    <property type="term" value="C:GID complex"/>
    <property type="evidence" value="ECO:0007669"/>
    <property type="project" value="TreeGrafter"/>
</dbReference>
<dbReference type="Pfam" id="PF00400">
    <property type="entry name" value="WD40"/>
    <property type="match status" value="3"/>
</dbReference>
<dbReference type="GO" id="GO:0043161">
    <property type="term" value="P:proteasome-mediated ubiquitin-dependent protein catabolic process"/>
    <property type="evidence" value="ECO:0007669"/>
    <property type="project" value="TreeGrafter"/>
</dbReference>
<evidence type="ECO:0000256" key="17">
    <source>
        <dbReference type="PROSITE-ProRule" id="PRU00221"/>
    </source>
</evidence>
<comment type="subcellular location">
    <subcellularLocation>
        <location evidence="1">Membrane</location>
        <topology evidence="1">Multi-pass membrane protein</topology>
    </subcellularLocation>
</comment>
<protein>
    <recommendedName>
        <fullName evidence="6">Ceramide glucosyltransferase</fullName>
        <ecNumber evidence="5">2.4.1.80</ecNumber>
    </recommendedName>
    <alternativeName>
        <fullName evidence="15">Glucosylceramide synthase</fullName>
    </alternativeName>
    <alternativeName>
        <fullName evidence="16">UDP-glucose ceramide glucosyltransferase</fullName>
    </alternativeName>
    <alternativeName>
        <fullName evidence="14">UDP-glucose:N-acylsphingosine D-glucosyltransferase</fullName>
    </alternativeName>
</protein>
<keyword evidence="13" id="KW-0472">Membrane</keyword>
<feature type="region of interest" description="Disordered" evidence="18">
    <location>
        <begin position="830"/>
        <end position="947"/>
    </location>
</feature>
<evidence type="ECO:0000256" key="1">
    <source>
        <dbReference type="ARBA" id="ARBA00004141"/>
    </source>
</evidence>
<proteinExistence type="inferred from homology"/>
<evidence type="ECO:0000256" key="7">
    <source>
        <dbReference type="ARBA" id="ARBA00022574"/>
    </source>
</evidence>
<keyword evidence="8" id="KW-0328">Glycosyltransferase</keyword>
<evidence type="ECO:0000313" key="20">
    <source>
        <dbReference type="EMBL" id="KAE9992139.1"/>
    </source>
</evidence>
<dbReference type="PROSITE" id="PS50294">
    <property type="entry name" value="WD_REPEATS_REGION"/>
    <property type="match status" value="2"/>
</dbReference>
<comment type="caution">
    <text evidence="20">The sequence shown here is derived from an EMBL/GenBank/DDBJ whole genome shotgun (WGS) entry which is preliminary data.</text>
</comment>
<dbReference type="InterPro" id="IPR025993">
    <property type="entry name" value="Ceramide_glucosylTrfase"/>
</dbReference>
<evidence type="ECO:0000256" key="6">
    <source>
        <dbReference type="ARBA" id="ARBA00019988"/>
    </source>
</evidence>
<comment type="pathway">
    <text evidence="2">Lipid metabolism; sphingolipid metabolism.</text>
</comment>
<feature type="repeat" description="WD" evidence="17">
    <location>
        <begin position="1234"/>
        <end position="1277"/>
    </location>
</feature>
<evidence type="ECO:0000256" key="12">
    <source>
        <dbReference type="ARBA" id="ARBA00022989"/>
    </source>
</evidence>